<dbReference type="PANTHER" id="PTHR48237:SF1">
    <property type="entry name" value="SPC97_SPC98 FAMILY OF SPINDLE POLE BODY (SBP) COMPONENT"/>
    <property type="match status" value="1"/>
</dbReference>
<dbReference type="Proteomes" id="UP000636800">
    <property type="component" value="Chromosome 1"/>
</dbReference>
<sequence length="117" mass="13080">MESSKNVAACGEAGCVDNMQDEDSEWLSSLTEHELDFLISLKELATTKAKNIGRKDLSKKFDIKVLRALGFILLEYFKERVRNTPAISDADELLASLNNSGLSNLNCNRNHQTKPLH</sequence>
<organism evidence="1 3">
    <name type="scientific">Vanilla planifolia</name>
    <name type="common">Vanilla</name>
    <dbReference type="NCBI Taxonomy" id="51239"/>
    <lineage>
        <taxon>Eukaryota</taxon>
        <taxon>Viridiplantae</taxon>
        <taxon>Streptophyta</taxon>
        <taxon>Embryophyta</taxon>
        <taxon>Tracheophyta</taxon>
        <taxon>Spermatophyta</taxon>
        <taxon>Magnoliopsida</taxon>
        <taxon>Liliopsida</taxon>
        <taxon>Asparagales</taxon>
        <taxon>Orchidaceae</taxon>
        <taxon>Vanilloideae</taxon>
        <taxon>Vanilleae</taxon>
        <taxon>Vanilla</taxon>
    </lineage>
</organism>
<accession>A0A835RT58</accession>
<dbReference type="AlphaFoldDB" id="A0A835RT58"/>
<gene>
    <name evidence="2" type="ORF">HPP92_002203</name>
    <name evidence="1" type="ORF">HPP92_002517</name>
</gene>
<evidence type="ECO:0000313" key="1">
    <source>
        <dbReference type="EMBL" id="KAG0497826.1"/>
    </source>
</evidence>
<dbReference type="OrthoDB" id="1417760at2759"/>
<proteinExistence type="predicted"/>
<keyword evidence="3" id="KW-1185">Reference proteome</keyword>
<dbReference type="PANTHER" id="PTHR48237">
    <property type="entry name" value="GAMMA-TUBULIN COMPLEX COMPONENT"/>
    <property type="match status" value="1"/>
</dbReference>
<evidence type="ECO:0000313" key="4">
    <source>
        <dbReference type="Proteomes" id="UP000639772"/>
    </source>
</evidence>
<dbReference type="EMBL" id="JADCNM010000001">
    <property type="protein sequence ID" value="KAG0502131.1"/>
    <property type="molecule type" value="Genomic_DNA"/>
</dbReference>
<comment type="caution">
    <text evidence="1">The sequence shown here is derived from an EMBL/GenBank/DDBJ whole genome shotgun (WGS) entry which is preliminary data.</text>
</comment>
<dbReference type="Proteomes" id="UP000639772">
    <property type="component" value="Chromosome 1"/>
</dbReference>
<reference evidence="3 4" key="1">
    <citation type="journal article" date="2020" name="Nat. Food">
        <title>A phased Vanilla planifolia genome enables genetic improvement of flavour and production.</title>
        <authorList>
            <person name="Hasing T."/>
            <person name="Tang H."/>
            <person name="Brym M."/>
            <person name="Khazi F."/>
            <person name="Huang T."/>
            <person name="Chambers A.H."/>
        </authorList>
    </citation>
    <scope>NUCLEOTIDE SEQUENCE [LARGE SCALE GENOMIC DNA]</scope>
    <source>
        <tissue evidence="1">Leaf</tissue>
    </source>
</reference>
<name>A0A835RT58_VANPL</name>
<dbReference type="EMBL" id="JADCNL010000001">
    <property type="protein sequence ID" value="KAG0497826.1"/>
    <property type="molecule type" value="Genomic_DNA"/>
</dbReference>
<protein>
    <submittedName>
        <fullName evidence="1">Uncharacterized protein</fullName>
    </submittedName>
</protein>
<evidence type="ECO:0000313" key="2">
    <source>
        <dbReference type="EMBL" id="KAG0502131.1"/>
    </source>
</evidence>
<evidence type="ECO:0000313" key="3">
    <source>
        <dbReference type="Proteomes" id="UP000636800"/>
    </source>
</evidence>